<dbReference type="EMBL" id="LHPG02000007">
    <property type="protein sequence ID" value="PRW57338.1"/>
    <property type="molecule type" value="Genomic_DNA"/>
</dbReference>
<gene>
    <name evidence="2" type="ORF">C2E21_4327</name>
</gene>
<organism evidence="2 3">
    <name type="scientific">Chlorella sorokiniana</name>
    <name type="common">Freshwater green alga</name>
    <dbReference type="NCBI Taxonomy" id="3076"/>
    <lineage>
        <taxon>Eukaryota</taxon>
        <taxon>Viridiplantae</taxon>
        <taxon>Chlorophyta</taxon>
        <taxon>core chlorophytes</taxon>
        <taxon>Trebouxiophyceae</taxon>
        <taxon>Chlorellales</taxon>
        <taxon>Chlorellaceae</taxon>
        <taxon>Chlorella clade</taxon>
        <taxon>Chlorella</taxon>
    </lineage>
</organism>
<dbReference type="STRING" id="3076.A0A2P6TTE5"/>
<reference evidence="2 3" key="1">
    <citation type="journal article" date="2018" name="Plant J.">
        <title>Genome sequences of Chlorella sorokiniana UTEX 1602 and Micractinium conductrix SAG 241.80: implications to maltose excretion by a green alga.</title>
        <authorList>
            <person name="Arriola M.B."/>
            <person name="Velmurugan N."/>
            <person name="Zhang Y."/>
            <person name="Plunkett M.H."/>
            <person name="Hondzo H."/>
            <person name="Barney B.M."/>
        </authorList>
    </citation>
    <scope>NUCLEOTIDE SEQUENCE [LARGE SCALE GENOMIC DNA]</scope>
    <source>
        <strain evidence="3">UTEX 1602</strain>
    </source>
</reference>
<name>A0A2P6TTE5_CHLSO</name>
<feature type="compositionally biased region" description="Low complexity" evidence="1">
    <location>
        <begin position="99"/>
        <end position="122"/>
    </location>
</feature>
<sequence length="341" mass="35958">MRRNGAAASRAEHRDLLRELEALGEAELAAWAAAHRDRLSLPFLGWLSDEELASAASEPQRQQTLWELGSRLMALREGLSPVANEVLQAELRAAALSCSGADSSSSSDSSVEEAAGMAASDTDAADAQRRQQRLQDAAAQQAQRAQQGQAPAALATPSFASAVQRTAALGLSPEGMVLFEQQAAALEAVVGTSRAKSLTEVIGRARVQEARQVQRLAESDAAVRILDVLLSVHDRQARAAMLPDAFTPPGSTAAVDDDADYFSPDEDQVFTSPLRLLQAIDLYLARLQGGRGGPPDAGARSAAQLTGASMGLTLPQMLAALKELREDVEAYWSGSGSDSDA</sequence>
<feature type="compositionally biased region" description="Low complexity" evidence="1">
    <location>
        <begin position="134"/>
        <end position="153"/>
    </location>
</feature>
<dbReference type="Proteomes" id="UP000239899">
    <property type="component" value="Unassembled WGS sequence"/>
</dbReference>
<proteinExistence type="predicted"/>
<evidence type="ECO:0000313" key="3">
    <source>
        <dbReference type="Proteomes" id="UP000239899"/>
    </source>
</evidence>
<evidence type="ECO:0000313" key="2">
    <source>
        <dbReference type="EMBL" id="PRW57338.1"/>
    </source>
</evidence>
<evidence type="ECO:0000256" key="1">
    <source>
        <dbReference type="SAM" id="MobiDB-lite"/>
    </source>
</evidence>
<dbReference type="AlphaFoldDB" id="A0A2P6TTE5"/>
<accession>A0A2P6TTE5</accession>
<comment type="caution">
    <text evidence="2">The sequence shown here is derived from an EMBL/GenBank/DDBJ whole genome shotgun (WGS) entry which is preliminary data.</text>
</comment>
<dbReference type="OrthoDB" id="512643at2759"/>
<protein>
    <submittedName>
        <fullName evidence="2">Mitochondrial presequence translocase subunit Tim44</fullName>
    </submittedName>
</protein>
<feature type="region of interest" description="Disordered" evidence="1">
    <location>
        <begin position="99"/>
        <end position="153"/>
    </location>
</feature>
<keyword evidence="3" id="KW-1185">Reference proteome</keyword>